<dbReference type="SUPFAM" id="SSF51905">
    <property type="entry name" value="FAD/NAD(P)-binding domain"/>
    <property type="match status" value="1"/>
</dbReference>
<dbReference type="KEGG" id="pseo:OM33_02075"/>
<organism evidence="2 3">
    <name type="scientific">Pseudoalteromonas piratica</name>
    <dbReference type="NCBI Taxonomy" id="1348114"/>
    <lineage>
        <taxon>Bacteria</taxon>
        <taxon>Pseudomonadati</taxon>
        <taxon>Pseudomonadota</taxon>
        <taxon>Gammaproteobacteria</taxon>
        <taxon>Alteromonadales</taxon>
        <taxon>Pseudoalteromonadaceae</taxon>
        <taxon>Pseudoalteromonas</taxon>
    </lineage>
</organism>
<dbReference type="STRING" id="1348114.OM33_02075"/>
<evidence type="ECO:0008006" key="4">
    <source>
        <dbReference type="Google" id="ProtNLM"/>
    </source>
</evidence>
<dbReference type="PRINTS" id="PR00368">
    <property type="entry name" value="FADPNR"/>
</dbReference>
<dbReference type="AlphaFoldDB" id="A0A0A7EBX2"/>
<accession>A0A0A7EBX2</accession>
<proteinExistence type="predicted"/>
<keyword evidence="1" id="KW-0560">Oxidoreductase</keyword>
<dbReference type="Proteomes" id="UP000030341">
    <property type="component" value="Chromosome 1"/>
</dbReference>
<dbReference type="GO" id="GO:0004497">
    <property type="term" value="F:monooxygenase activity"/>
    <property type="evidence" value="ECO:0007669"/>
    <property type="project" value="TreeGrafter"/>
</dbReference>
<gene>
    <name evidence="2" type="ORF">OM33_02075</name>
</gene>
<evidence type="ECO:0000256" key="1">
    <source>
        <dbReference type="ARBA" id="ARBA00023002"/>
    </source>
</evidence>
<protein>
    <recommendedName>
        <fullName evidence="4">Potassium transporter Trk</fullName>
    </recommendedName>
</protein>
<keyword evidence="3" id="KW-1185">Reference proteome</keyword>
<sequence length="345" mass="39515">MKQVIIIGAGHAGLATAYLLMQKGYRKVVILEASDRVGTAWRTRYEGLTLFTSKRYSALPGMKMSGHADDYPSKQEFVEYLEHYATTFSLDIRFNNKVIDVQNELDGFTVSCSNGEIYLSKMLFVCTGAFQIPHSFQLSRHAFYHGRVFTPESIADRHLTCINENWLVIGDGASGRQLAKMLAEKNQVVLSTGKQRKFLPQRLFGKDIFFWLDKLGLTWLSKRRWLAKRIQMKDPFPADGITNNQLAKLGIKLHERFDLNNLKSKSQLHLYGNAIDKVIIATGYTNNFSWLEGCLFRQNVDKPIYERAREIRGLYLLSQPWLSCRGSGLIMGIEHDFNRLNLLEC</sequence>
<dbReference type="InterPro" id="IPR050982">
    <property type="entry name" value="Auxin_biosynth/cation_transpt"/>
</dbReference>
<dbReference type="EMBL" id="CP009888">
    <property type="protein sequence ID" value="AIY64074.1"/>
    <property type="molecule type" value="Genomic_DNA"/>
</dbReference>
<dbReference type="InterPro" id="IPR036188">
    <property type="entry name" value="FAD/NAD-bd_sf"/>
</dbReference>
<reference evidence="2 3" key="1">
    <citation type="submission" date="2014-11" db="EMBL/GenBank/DDBJ databases">
        <title>Complete Genome Sequence of Pseudoalteromonas sp. Strain OCN003 Isolated from Kaneohe Bay, Oahu, Hawaii.</title>
        <authorList>
            <person name="Beurmann S."/>
            <person name="Videau P."/>
            <person name="Ushijima B."/>
            <person name="Smith A.M."/>
            <person name="Aeby G.S."/>
            <person name="Callahan S.M."/>
            <person name="Belcaid M."/>
        </authorList>
    </citation>
    <scope>NUCLEOTIDE SEQUENCE [LARGE SCALE GENOMIC DNA]</scope>
    <source>
        <strain evidence="2 3">OCN003</strain>
    </source>
</reference>
<dbReference type="Gene3D" id="3.50.50.60">
    <property type="entry name" value="FAD/NAD(P)-binding domain"/>
    <property type="match status" value="1"/>
</dbReference>
<evidence type="ECO:0000313" key="2">
    <source>
        <dbReference type="EMBL" id="AIY64074.1"/>
    </source>
</evidence>
<dbReference type="GO" id="GO:0050660">
    <property type="term" value="F:flavin adenine dinucleotide binding"/>
    <property type="evidence" value="ECO:0007669"/>
    <property type="project" value="TreeGrafter"/>
</dbReference>
<evidence type="ECO:0000313" key="3">
    <source>
        <dbReference type="Proteomes" id="UP000030341"/>
    </source>
</evidence>
<dbReference type="PANTHER" id="PTHR43539:SF78">
    <property type="entry name" value="FLAVIN-CONTAINING MONOOXYGENASE"/>
    <property type="match status" value="1"/>
</dbReference>
<dbReference type="PRINTS" id="PR00411">
    <property type="entry name" value="PNDRDTASEI"/>
</dbReference>
<name>A0A0A7EBX2_9GAMM</name>
<dbReference type="RefSeq" id="WP_038638116.1">
    <property type="nucleotide sequence ID" value="NZ_CP009888.1"/>
</dbReference>
<dbReference type="Pfam" id="PF13738">
    <property type="entry name" value="Pyr_redox_3"/>
    <property type="match status" value="1"/>
</dbReference>
<dbReference type="PANTHER" id="PTHR43539">
    <property type="entry name" value="FLAVIN-BINDING MONOOXYGENASE-LIKE PROTEIN (AFU_ORTHOLOGUE AFUA_4G09220)"/>
    <property type="match status" value="1"/>
</dbReference>
<dbReference type="HOGENOM" id="CLU_006909_1_0_6"/>
<dbReference type="eggNOG" id="COG2072">
    <property type="taxonomic scope" value="Bacteria"/>
</dbReference>
<dbReference type="OrthoDB" id="337830at2"/>